<dbReference type="KEGG" id="cprv:CYPRO_3004"/>
<accession>A0A345UP39</accession>
<protein>
    <submittedName>
        <fullName evidence="2">Uncharacterized protein</fullName>
    </submittedName>
</protein>
<dbReference type="RefSeq" id="WP_114985361.1">
    <property type="nucleotide sequence ID" value="NZ_CP027806.1"/>
</dbReference>
<feature type="region of interest" description="Disordered" evidence="1">
    <location>
        <begin position="34"/>
        <end position="80"/>
    </location>
</feature>
<organism evidence="2 3">
    <name type="scientific">Cyclonatronum proteinivorum</name>
    <dbReference type="NCBI Taxonomy" id="1457365"/>
    <lineage>
        <taxon>Bacteria</taxon>
        <taxon>Pseudomonadati</taxon>
        <taxon>Balneolota</taxon>
        <taxon>Balneolia</taxon>
        <taxon>Balneolales</taxon>
        <taxon>Cyclonatronaceae</taxon>
        <taxon>Cyclonatronum</taxon>
    </lineage>
</organism>
<dbReference type="Proteomes" id="UP000254808">
    <property type="component" value="Chromosome"/>
</dbReference>
<evidence type="ECO:0000256" key="1">
    <source>
        <dbReference type="SAM" id="MobiDB-lite"/>
    </source>
</evidence>
<evidence type="ECO:0000313" key="2">
    <source>
        <dbReference type="EMBL" id="AXJ02241.1"/>
    </source>
</evidence>
<proteinExistence type="predicted"/>
<dbReference type="EMBL" id="CP027806">
    <property type="protein sequence ID" value="AXJ02241.1"/>
    <property type="molecule type" value="Genomic_DNA"/>
</dbReference>
<evidence type="ECO:0000313" key="3">
    <source>
        <dbReference type="Proteomes" id="UP000254808"/>
    </source>
</evidence>
<name>A0A345UP39_9BACT</name>
<gene>
    <name evidence="2" type="ORF">CYPRO_3004</name>
</gene>
<keyword evidence="3" id="KW-1185">Reference proteome</keyword>
<sequence>MHGILISTRLNANASDKPRSGVFFVETASPQLIPPARAKGAPAGLGVQPVTDPMKRRKIHPDPAQSTKAVLQNREPGLSL</sequence>
<reference evidence="2 3" key="1">
    <citation type="submission" date="2018-03" db="EMBL/GenBank/DDBJ databases">
        <title>Phenotypic and genomic properties of Cyclonatronum proteinivorum gen. nov., sp. nov., a haloalkaliphilic bacteroidete from soda lakes possessing Na+-translocating rhodopsin.</title>
        <authorList>
            <person name="Toshchakov S.V."/>
            <person name="Korzhenkov A."/>
            <person name="Samarov N.I."/>
            <person name="Kublanov I.V."/>
            <person name="Muntyan M.S."/>
            <person name="Sorokin D.Y."/>
        </authorList>
    </citation>
    <scope>NUCLEOTIDE SEQUENCE [LARGE SCALE GENOMIC DNA]</scope>
    <source>
        <strain evidence="2 3">Omega</strain>
    </source>
</reference>
<dbReference type="AlphaFoldDB" id="A0A345UP39"/>